<evidence type="ECO:0000313" key="2">
    <source>
        <dbReference type="EMBL" id="CAB4122296.1"/>
    </source>
</evidence>
<proteinExistence type="predicted"/>
<dbReference type="GO" id="GO:0004180">
    <property type="term" value="F:carboxypeptidase activity"/>
    <property type="evidence" value="ECO:0007669"/>
    <property type="project" value="UniProtKB-KW"/>
</dbReference>
<accession>A0A6J5KM93</accession>
<organism evidence="2">
    <name type="scientific">uncultured Caudovirales phage</name>
    <dbReference type="NCBI Taxonomy" id="2100421"/>
    <lineage>
        <taxon>Viruses</taxon>
        <taxon>Duplodnaviria</taxon>
        <taxon>Heunggongvirae</taxon>
        <taxon>Uroviricota</taxon>
        <taxon>Caudoviricetes</taxon>
        <taxon>Peduoviridae</taxon>
        <taxon>Maltschvirus</taxon>
        <taxon>Maltschvirus maltsch</taxon>
    </lineage>
</organism>
<gene>
    <name evidence="2" type="ORF">UFOVP36_26</name>
</gene>
<dbReference type="Pfam" id="PF13539">
    <property type="entry name" value="Peptidase_M15_4"/>
    <property type="match status" value="1"/>
</dbReference>
<dbReference type="EMBL" id="LR796164">
    <property type="protein sequence ID" value="CAB4122296.1"/>
    <property type="molecule type" value="Genomic_DNA"/>
</dbReference>
<dbReference type="InterPro" id="IPR009045">
    <property type="entry name" value="Zn_M74/Hedgehog-like"/>
</dbReference>
<keyword evidence="2" id="KW-0645">Protease</keyword>
<dbReference type="InterPro" id="IPR039561">
    <property type="entry name" value="Peptidase_M15C"/>
</dbReference>
<protein>
    <submittedName>
        <fullName evidence="2">D-alanyl-D-alanine carboxypeptidase</fullName>
    </submittedName>
</protein>
<name>A0A6J5KM93_9CAUD</name>
<keyword evidence="2" id="KW-0378">Hydrolase</keyword>
<sequence length="131" mass="14780">MAIRFKEECAAEEIDILITCTWRDNEEQDRLYARGRTVMFEDGHKVGIVTNAKAGQSLHNYGLALDVVPMRGGKPVWGQTGADAALWERVGAIAERVGFEWAGRWKRFRELPHLQYTGGHPLSHFQRGGTL</sequence>
<reference evidence="2" key="1">
    <citation type="submission" date="2020-04" db="EMBL/GenBank/DDBJ databases">
        <authorList>
            <person name="Chiriac C."/>
            <person name="Salcher M."/>
            <person name="Ghai R."/>
            <person name="Kavagutti S V."/>
        </authorList>
    </citation>
    <scope>NUCLEOTIDE SEQUENCE</scope>
</reference>
<dbReference type="SUPFAM" id="SSF55166">
    <property type="entry name" value="Hedgehog/DD-peptidase"/>
    <property type="match status" value="1"/>
</dbReference>
<dbReference type="Gene3D" id="3.30.1380.10">
    <property type="match status" value="1"/>
</dbReference>
<dbReference type="CDD" id="cd14845">
    <property type="entry name" value="L-Ala-D-Glu_peptidase_like"/>
    <property type="match status" value="1"/>
</dbReference>
<keyword evidence="2" id="KW-0121">Carboxypeptidase</keyword>
<feature type="domain" description="Peptidase M15C" evidence="1">
    <location>
        <begin position="51"/>
        <end position="116"/>
    </location>
</feature>
<evidence type="ECO:0000259" key="1">
    <source>
        <dbReference type="Pfam" id="PF13539"/>
    </source>
</evidence>